<evidence type="ECO:0000313" key="2">
    <source>
        <dbReference type="EMBL" id="GAL22277.1"/>
    </source>
</evidence>
<proteinExistence type="predicted"/>
<organism evidence="2 3">
    <name type="scientific">Vibrio maritimus</name>
    <dbReference type="NCBI Taxonomy" id="990268"/>
    <lineage>
        <taxon>Bacteria</taxon>
        <taxon>Pseudomonadati</taxon>
        <taxon>Pseudomonadota</taxon>
        <taxon>Gammaproteobacteria</taxon>
        <taxon>Vibrionales</taxon>
        <taxon>Vibrionaceae</taxon>
        <taxon>Vibrio</taxon>
    </lineage>
</organism>
<dbReference type="STRING" id="990268.JCM19235_2972"/>
<evidence type="ECO:0000313" key="3">
    <source>
        <dbReference type="Proteomes" id="UP000029228"/>
    </source>
</evidence>
<evidence type="ECO:0000256" key="1">
    <source>
        <dbReference type="SAM" id="MobiDB-lite"/>
    </source>
</evidence>
<protein>
    <submittedName>
        <fullName evidence="2">Methyl-accepting chemotaxis protein I</fullName>
    </submittedName>
</protein>
<comment type="caution">
    <text evidence="2">The sequence shown here is derived from an EMBL/GenBank/DDBJ whole genome shotgun (WGS) entry which is preliminary data.</text>
</comment>
<dbReference type="Proteomes" id="UP000029228">
    <property type="component" value="Unassembled WGS sequence"/>
</dbReference>
<name>A0A090SSD8_9VIBR</name>
<reference evidence="2 3" key="1">
    <citation type="submission" date="2014-09" db="EMBL/GenBank/DDBJ databases">
        <title>Vibrio maritimus JCM 19235. (C45) whole genome shotgun sequence.</title>
        <authorList>
            <person name="Sawabe T."/>
            <person name="Meirelles P."/>
            <person name="Nakanishi M."/>
            <person name="Sayaka M."/>
            <person name="Hattori M."/>
            <person name="Ohkuma M."/>
        </authorList>
    </citation>
    <scope>NUCLEOTIDE SEQUENCE [LARGE SCALE GENOMIC DNA]</scope>
    <source>
        <strain evidence="3">JCM19235</strain>
    </source>
</reference>
<accession>A0A090SSD8</accession>
<reference evidence="2 3" key="2">
    <citation type="submission" date="2014-09" db="EMBL/GenBank/DDBJ databases">
        <authorList>
            <consortium name="NBRP consortium"/>
            <person name="Sawabe T."/>
            <person name="Meirelles P."/>
            <person name="Nakanishi M."/>
            <person name="Sayaka M."/>
            <person name="Hattori M."/>
            <person name="Ohkuma M."/>
        </authorList>
    </citation>
    <scope>NUCLEOTIDE SEQUENCE [LARGE SCALE GENOMIC DNA]</scope>
    <source>
        <strain evidence="3">JCM19235</strain>
    </source>
</reference>
<sequence length="102" mass="11581">MSDTAHQRADEVQALASKMQTVVSQIESTTELASQVQEQIQQTDKPAKALVKKPPSSLSMRMKPQAAQRRHTKSAWTYNSFLISWRHYLINLCLITTIKVEP</sequence>
<feature type="region of interest" description="Disordered" evidence="1">
    <location>
        <begin position="37"/>
        <end position="69"/>
    </location>
</feature>
<gene>
    <name evidence="2" type="ORF">JCM19235_2972</name>
</gene>
<dbReference type="AlphaFoldDB" id="A0A090SSD8"/>
<keyword evidence="3" id="KW-1185">Reference proteome</keyword>
<dbReference type="EMBL" id="BBMR01000012">
    <property type="protein sequence ID" value="GAL22277.1"/>
    <property type="molecule type" value="Genomic_DNA"/>
</dbReference>